<proteinExistence type="predicted"/>
<name>A0ABP7DL81_9GAMM</name>
<evidence type="ECO:0000313" key="1">
    <source>
        <dbReference type="EMBL" id="GAA3705975.1"/>
    </source>
</evidence>
<evidence type="ECO:0000313" key="2">
    <source>
        <dbReference type="Proteomes" id="UP001501479"/>
    </source>
</evidence>
<organism evidence="1 2">
    <name type="scientific">Oceanisphaera sediminis</name>
    <dbReference type="NCBI Taxonomy" id="981381"/>
    <lineage>
        <taxon>Bacteria</taxon>
        <taxon>Pseudomonadati</taxon>
        <taxon>Pseudomonadota</taxon>
        <taxon>Gammaproteobacteria</taxon>
        <taxon>Aeromonadales</taxon>
        <taxon>Aeromonadaceae</taxon>
        <taxon>Oceanisphaera</taxon>
    </lineage>
</organism>
<dbReference type="EMBL" id="BAABDS010000014">
    <property type="protein sequence ID" value="GAA3705975.1"/>
    <property type="molecule type" value="Genomic_DNA"/>
</dbReference>
<sequence>MSESGVLVEVATSSDFSPGMLFEAKVLDPDWDQTLPPLMMKVVRVERDGIALEFIV</sequence>
<reference evidence="2" key="1">
    <citation type="journal article" date="2019" name="Int. J. Syst. Evol. Microbiol.">
        <title>The Global Catalogue of Microorganisms (GCM) 10K type strain sequencing project: providing services to taxonomists for standard genome sequencing and annotation.</title>
        <authorList>
            <consortium name="The Broad Institute Genomics Platform"/>
            <consortium name="The Broad Institute Genome Sequencing Center for Infectious Disease"/>
            <person name="Wu L."/>
            <person name="Ma J."/>
        </authorList>
    </citation>
    <scope>NUCLEOTIDE SEQUENCE [LARGE SCALE GENOMIC DNA]</scope>
    <source>
        <strain evidence="2">JCM 17329</strain>
    </source>
</reference>
<protein>
    <recommendedName>
        <fullName evidence="3">PilZ domain-containing protein</fullName>
    </recommendedName>
</protein>
<dbReference type="Proteomes" id="UP001501479">
    <property type="component" value="Unassembled WGS sequence"/>
</dbReference>
<gene>
    <name evidence="1" type="ORF">GCM10022421_11170</name>
</gene>
<accession>A0ABP7DL81</accession>
<comment type="caution">
    <text evidence="1">The sequence shown here is derived from an EMBL/GenBank/DDBJ whole genome shotgun (WGS) entry which is preliminary data.</text>
</comment>
<evidence type="ECO:0008006" key="3">
    <source>
        <dbReference type="Google" id="ProtNLM"/>
    </source>
</evidence>
<keyword evidence="2" id="KW-1185">Reference proteome</keyword>